<organism evidence="3 4">
    <name type="scientific">Paenibacillus sepulcri</name>
    <dbReference type="NCBI Taxonomy" id="359917"/>
    <lineage>
        <taxon>Bacteria</taxon>
        <taxon>Bacillati</taxon>
        <taxon>Bacillota</taxon>
        <taxon>Bacilli</taxon>
        <taxon>Bacillales</taxon>
        <taxon>Paenibacillaceae</taxon>
        <taxon>Paenibacillus</taxon>
    </lineage>
</organism>
<dbReference type="PANTHER" id="PTHR43976">
    <property type="entry name" value="SHORT CHAIN DEHYDROGENASE"/>
    <property type="match status" value="1"/>
</dbReference>
<dbReference type="PRINTS" id="PR00081">
    <property type="entry name" value="GDHRDH"/>
</dbReference>
<dbReference type="InterPro" id="IPR002347">
    <property type="entry name" value="SDR_fam"/>
</dbReference>
<evidence type="ECO:0000313" key="4">
    <source>
        <dbReference type="Proteomes" id="UP001519887"/>
    </source>
</evidence>
<dbReference type="PANTHER" id="PTHR43976:SF16">
    <property type="entry name" value="SHORT-CHAIN DEHYDROGENASE_REDUCTASE FAMILY PROTEIN"/>
    <property type="match status" value="1"/>
</dbReference>
<keyword evidence="4" id="KW-1185">Reference proteome</keyword>
<dbReference type="Gene3D" id="3.40.50.720">
    <property type="entry name" value="NAD(P)-binding Rossmann-like Domain"/>
    <property type="match status" value="1"/>
</dbReference>
<dbReference type="Proteomes" id="UP001519887">
    <property type="component" value="Unassembled WGS sequence"/>
</dbReference>
<sequence>MDKVWLVTGSSRGLGRSIAEAVLKNGDRLVATARNIESLADLKEGYGNRVKLATLDVSEPKAAQDAVQLAVDVFGGLDVLVNNAGFSYVAPFEQVSEKKFRSLIDTNFYGVVNLMRAA</sequence>
<feature type="non-terminal residue" evidence="3">
    <location>
        <position position="118"/>
    </location>
</feature>
<gene>
    <name evidence="3" type="ORF">K0U00_44005</name>
</gene>
<dbReference type="Pfam" id="PF00106">
    <property type="entry name" value="adh_short"/>
    <property type="match status" value="1"/>
</dbReference>
<evidence type="ECO:0000313" key="3">
    <source>
        <dbReference type="EMBL" id="MBW7461044.1"/>
    </source>
</evidence>
<dbReference type="EMBL" id="JAHZIK010002647">
    <property type="protein sequence ID" value="MBW7461044.1"/>
    <property type="molecule type" value="Genomic_DNA"/>
</dbReference>
<dbReference type="InterPro" id="IPR051911">
    <property type="entry name" value="SDR_oxidoreductase"/>
</dbReference>
<accession>A0ABS7CJA7</accession>
<dbReference type="SUPFAM" id="SSF51735">
    <property type="entry name" value="NAD(P)-binding Rossmann-fold domains"/>
    <property type="match status" value="1"/>
</dbReference>
<evidence type="ECO:0000256" key="2">
    <source>
        <dbReference type="ARBA" id="ARBA00023002"/>
    </source>
</evidence>
<comment type="caution">
    <text evidence="3">The sequence shown here is derived from an EMBL/GenBank/DDBJ whole genome shotgun (WGS) entry which is preliminary data.</text>
</comment>
<reference evidence="3 4" key="1">
    <citation type="submission" date="2021-07" db="EMBL/GenBank/DDBJ databases">
        <title>Paenibacillus radiodurans sp. nov., isolated from the southeastern edge of Tengger Desert.</title>
        <authorList>
            <person name="Zhang G."/>
        </authorList>
    </citation>
    <scope>NUCLEOTIDE SEQUENCE [LARGE SCALE GENOMIC DNA]</scope>
    <source>
        <strain evidence="3 4">CCM 7311</strain>
    </source>
</reference>
<keyword evidence="2" id="KW-0560">Oxidoreductase</keyword>
<evidence type="ECO:0000256" key="1">
    <source>
        <dbReference type="ARBA" id="ARBA00006484"/>
    </source>
</evidence>
<dbReference type="InterPro" id="IPR036291">
    <property type="entry name" value="NAD(P)-bd_dom_sf"/>
</dbReference>
<name>A0ABS7CJA7_9BACL</name>
<comment type="similarity">
    <text evidence="1">Belongs to the short-chain dehydrogenases/reductases (SDR) family.</text>
</comment>
<proteinExistence type="inferred from homology"/>
<protein>
    <submittedName>
        <fullName evidence="3">SDR family NAD(P)-dependent oxidoreductase</fullName>
    </submittedName>
</protein>